<evidence type="ECO:0000259" key="7">
    <source>
        <dbReference type="PROSITE" id="PS51369"/>
    </source>
</evidence>
<feature type="compositionally biased region" description="Basic and acidic residues" evidence="6">
    <location>
        <begin position="234"/>
        <end position="245"/>
    </location>
</feature>
<keyword evidence="2" id="KW-0805">Transcription regulation</keyword>
<evidence type="ECO:0000256" key="4">
    <source>
        <dbReference type="ARBA" id="ARBA00023163"/>
    </source>
</evidence>
<protein>
    <recommendedName>
        <fullName evidence="7">TCP domain-containing protein</fullName>
    </recommendedName>
</protein>
<dbReference type="PANTHER" id="PTHR31072:SF248">
    <property type="entry name" value="OS12G0173300 PROTEIN"/>
    <property type="match status" value="1"/>
</dbReference>
<evidence type="ECO:0000256" key="3">
    <source>
        <dbReference type="ARBA" id="ARBA00023125"/>
    </source>
</evidence>
<evidence type="ECO:0000313" key="9">
    <source>
        <dbReference type="Proteomes" id="UP000007305"/>
    </source>
</evidence>
<dbReference type="PROSITE" id="PS51369">
    <property type="entry name" value="TCP"/>
    <property type="match status" value="1"/>
</dbReference>
<dbReference type="EnsemblPlants" id="Zm00001eb091630_T001">
    <property type="protein sequence ID" value="Zm00001eb091630_P001"/>
    <property type="gene ID" value="Zm00001eb091630"/>
</dbReference>
<reference evidence="8" key="3">
    <citation type="submission" date="2021-05" db="UniProtKB">
        <authorList>
            <consortium name="EnsemblPlants"/>
        </authorList>
    </citation>
    <scope>IDENTIFICATION</scope>
    <source>
        <strain evidence="8">cv. B73</strain>
    </source>
</reference>
<evidence type="ECO:0000256" key="5">
    <source>
        <dbReference type="ARBA" id="ARBA00023242"/>
    </source>
</evidence>
<reference evidence="8" key="2">
    <citation type="submission" date="2019-07" db="EMBL/GenBank/DDBJ databases">
        <authorList>
            <person name="Seetharam A."/>
            <person name="Woodhouse M."/>
            <person name="Cannon E."/>
        </authorList>
    </citation>
    <scope>NUCLEOTIDE SEQUENCE [LARGE SCALE GENOMIC DNA]</scope>
    <source>
        <strain evidence="8">cv. B73</strain>
    </source>
</reference>
<dbReference type="GO" id="GO:0003700">
    <property type="term" value="F:DNA-binding transcription factor activity"/>
    <property type="evidence" value="ECO:0000318"/>
    <property type="project" value="GO_Central"/>
</dbReference>
<organism evidence="8 9">
    <name type="scientific">Zea mays</name>
    <name type="common">Maize</name>
    <dbReference type="NCBI Taxonomy" id="4577"/>
    <lineage>
        <taxon>Eukaryota</taxon>
        <taxon>Viridiplantae</taxon>
        <taxon>Streptophyta</taxon>
        <taxon>Embryophyta</taxon>
        <taxon>Tracheophyta</taxon>
        <taxon>Spermatophyta</taxon>
        <taxon>Magnoliopsida</taxon>
        <taxon>Liliopsida</taxon>
        <taxon>Poales</taxon>
        <taxon>Poaceae</taxon>
        <taxon>PACMAD clade</taxon>
        <taxon>Panicoideae</taxon>
        <taxon>Andropogonodae</taxon>
        <taxon>Andropogoneae</taxon>
        <taxon>Tripsacinae</taxon>
        <taxon>Zea</taxon>
    </lineage>
</organism>
<accession>A0A804MJT2</accession>
<dbReference type="PANTHER" id="PTHR31072">
    <property type="entry name" value="TRANSCRIPTION FACTOR TCP4-RELATED"/>
    <property type="match status" value="1"/>
</dbReference>
<feature type="region of interest" description="Disordered" evidence="6">
    <location>
        <begin position="186"/>
        <end position="209"/>
    </location>
</feature>
<keyword evidence="9" id="KW-1185">Reference proteome</keyword>
<evidence type="ECO:0000256" key="1">
    <source>
        <dbReference type="ARBA" id="ARBA00004123"/>
    </source>
</evidence>
<feature type="domain" description="TCP" evidence="7">
    <location>
        <begin position="78"/>
        <end position="132"/>
    </location>
</feature>
<keyword evidence="4" id="KW-0804">Transcription</keyword>
<comment type="subcellular location">
    <subcellularLocation>
        <location evidence="1">Nucleus</location>
    </subcellularLocation>
</comment>
<keyword evidence="5" id="KW-0539">Nucleus</keyword>
<dbReference type="GO" id="GO:0005634">
    <property type="term" value="C:nucleus"/>
    <property type="evidence" value="ECO:0000318"/>
    <property type="project" value="GO_Central"/>
</dbReference>
<dbReference type="GO" id="GO:0043565">
    <property type="term" value="F:sequence-specific DNA binding"/>
    <property type="evidence" value="ECO:0000318"/>
    <property type="project" value="GO_Central"/>
</dbReference>
<evidence type="ECO:0000313" key="8">
    <source>
        <dbReference type="EnsemblPlants" id="Zm00001eb091630_P001"/>
    </source>
</evidence>
<dbReference type="InterPro" id="IPR017887">
    <property type="entry name" value="TF_TCP_subgr"/>
</dbReference>
<dbReference type="AlphaFoldDB" id="A0A804MJT2"/>
<evidence type="ECO:0000256" key="2">
    <source>
        <dbReference type="ARBA" id="ARBA00023015"/>
    </source>
</evidence>
<proteinExistence type="predicted"/>
<keyword evidence="3" id="KW-0238">DNA-binding</keyword>
<dbReference type="InParanoid" id="A0A804MJT2"/>
<dbReference type="Pfam" id="PF03634">
    <property type="entry name" value="TCP"/>
    <property type="match status" value="1"/>
</dbReference>
<dbReference type="Gramene" id="Zm00001eb091630_T001">
    <property type="protein sequence ID" value="Zm00001eb091630_P001"/>
    <property type="gene ID" value="Zm00001eb091630"/>
</dbReference>
<name>A0A804MJT2_MAIZE</name>
<reference evidence="9" key="1">
    <citation type="submission" date="2015-12" db="EMBL/GenBank/DDBJ databases">
        <title>Update maize B73 reference genome by single molecule sequencing technologies.</title>
        <authorList>
            <consortium name="Maize Genome Sequencing Project"/>
            <person name="Ware D."/>
        </authorList>
    </citation>
    <scope>NUCLEOTIDE SEQUENCE [LARGE SCALE GENOMIC DNA]</scope>
    <source>
        <strain evidence="9">cv. B73</strain>
    </source>
</reference>
<evidence type="ECO:0000256" key="6">
    <source>
        <dbReference type="SAM" id="MobiDB-lite"/>
    </source>
</evidence>
<sequence length="257" mass="28147">MGETLEDHRVVKKILRVVPKRLKQGPTHHPFYYAAAAANAAGMAPFMRSLAIAPAAPAVAGGAREVQLAQQQQSAEAHAGWHTKVEGRGRRIRLPVLCEARVFQLTGELGHKTDGETIEWLLQQAEPAIVAATGTVTTTTMPANFSSLAISLRSADASHPSSASRPAAYHHLLPQQHKVAAMLAWHHHHHQQLLPPHPQQQQQAPQDPGVEEFMRKRYREGTDDLFMDPTTRQHHPDDSGGEAEDHKAHVTLAATAM</sequence>
<dbReference type="InterPro" id="IPR005333">
    <property type="entry name" value="Transcription_factor_TCP"/>
</dbReference>
<feature type="region of interest" description="Disordered" evidence="6">
    <location>
        <begin position="222"/>
        <end position="245"/>
    </location>
</feature>
<dbReference type="Proteomes" id="UP000007305">
    <property type="component" value="Chromosome 2"/>
</dbReference>